<dbReference type="AlphaFoldDB" id="A0A6G9YGM0"/>
<evidence type="ECO:0000313" key="1">
    <source>
        <dbReference type="EMBL" id="QIS12352.1"/>
    </source>
</evidence>
<protein>
    <submittedName>
        <fullName evidence="1">Uncharacterized protein</fullName>
    </submittedName>
</protein>
<organism evidence="1 2">
    <name type="scientific">Nocardia arthritidis</name>
    <dbReference type="NCBI Taxonomy" id="228602"/>
    <lineage>
        <taxon>Bacteria</taxon>
        <taxon>Bacillati</taxon>
        <taxon>Actinomycetota</taxon>
        <taxon>Actinomycetes</taxon>
        <taxon>Mycobacteriales</taxon>
        <taxon>Nocardiaceae</taxon>
        <taxon>Nocardia</taxon>
    </lineage>
</organism>
<accession>A0A6G9YGM0</accession>
<dbReference type="KEGG" id="nah:F5544_22450"/>
<reference evidence="1 2" key="1">
    <citation type="journal article" date="2019" name="ACS Chem. Biol.">
        <title>Identification and Mobilization of a Cryptic Antibiotic Biosynthesis Gene Locus from a Human-Pathogenic Nocardia Isolate.</title>
        <authorList>
            <person name="Herisse M."/>
            <person name="Ishida K."/>
            <person name="Porter J.L."/>
            <person name="Howden B."/>
            <person name="Hertweck C."/>
            <person name="Stinear T.P."/>
            <person name="Pidot S.J."/>
        </authorList>
    </citation>
    <scope>NUCLEOTIDE SEQUENCE [LARGE SCALE GENOMIC DNA]</scope>
    <source>
        <strain evidence="1 2">AUSMDU00012717</strain>
    </source>
</reference>
<gene>
    <name evidence="1" type="ORF">F5544_22450</name>
</gene>
<proteinExistence type="predicted"/>
<evidence type="ECO:0000313" key="2">
    <source>
        <dbReference type="Proteomes" id="UP000503540"/>
    </source>
</evidence>
<dbReference type="Proteomes" id="UP000503540">
    <property type="component" value="Chromosome"/>
</dbReference>
<name>A0A6G9YGM0_9NOCA</name>
<dbReference type="EMBL" id="CP046172">
    <property type="protein sequence ID" value="QIS12352.1"/>
    <property type="molecule type" value="Genomic_DNA"/>
</dbReference>
<dbReference type="RefSeq" id="WP_167475044.1">
    <property type="nucleotide sequence ID" value="NZ_CP046172.1"/>
</dbReference>
<keyword evidence="2" id="KW-1185">Reference proteome</keyword>
<sequence length="95" mass="10972">MALEFADEYMTSDLTPERADRLTDQWVRAWRLSWLPDRLLTEQQARAGLELAEIIHGTPDFELDELRLARAARCAGLLRLVLQQAVIVLNQRRSP</sequence>